<dbReference type="SUPFAM" id="SSF82051">
    <property type="entry name" value="Obg GTP-binding protein N-terminal domain"/>
    <property type="match status" value="1"/>
</dbReference>
<comment type="similarity">
    <text evidence="2 9">Belongs to the TRAFAC class OBG-HflX-like GTPase superfamily. OBG GTPase family.</text>
</comment>
<evidence type="ECO:0000259" key="10">
    <source>
        <dbReference type="PROSITE" id="PS51710"/>
    </source>
</evidence>
<dbReference type="InterPro" id="IPR006169">
    <property type="entry name" value="GTP1_OBG_dom"/>
</dbReference>
<evidence type="ECO:0000256" key="5">
    <source>
        <dbReference type="ARBA" id="ARBA00022741"/>
    </source>
</evidence>
<dbReference type="InterPro" id="IPR006074">
    <property type="entry name" value="GTP1-OBG_CS"/>
</dbReference>
<dbReference type="EMBL" id="NMTY01000004">
    <property type="protein sequence ID" value="PDX82378.1"/>
    <property type="molecule type" value="Genomic_DNA"/>
</dbReference>
<keyword evidence="5 9" id="KW-0547">Nucleotide-binding</keyword>
<dbReference type="SUPFAM" id="SSF102741">
    <property type="entry name" value="Obg GTP-binding protein C-terminal domain"/>
    <property type="match status" value="1"/>
</dbReference>
<dbReference type="FunFam" id="2.70.210.12:FF:000001">
    <property type="entry name" value="GTPase Obg"/>
    <property type="match status" value="1"/>
</dbReference>
<dbReference type="PROSITE" id="PS51710">
    <property type="entry name" value="G_OBG"/>
    <property type="match status" value="1"/>
</dbReference>
<keyword evidence="8 9" id="KW-0342">GTP-binding</keyword>
<dbReference type="InterPro" id="IPR031167">
    <property type="entry name" value="G_OBG"/>
</dbReference>
<dbReference type="PANTHER" id="PTHR11702">
    <property type="entry name" value="DEVELOPMENTALLY REGULATED GTP-BINDING PROTEIN-RELATED"/>
    <property type="match status" value="1"/>
</dbReference>
<name>A0A2A7ATM0_9FIRM</name>
<proteinExistence type="inferred from homology"/>
<comment type="function">
    <text evidence="9">An essential GTPase which binds GTP, GDP and possibly (p)ppGpp with moderate affinity, with high nucleotide exchange rates and a fairly low GTP hydrolysis rate. Plays a role in control of the cell cycle, stress response, ribosome biogenesis and in those bacteria that undergo differentiation, in morphogenesis control.</text>
</comment>
<feature type="binding site" evidence="9">
    <location>
        <begin position="194"/>
        <end position="198"/>
    </location>
    <ligand>
        <name>GTP</name>
        <dbReference type="ChEBI" id="CHEBI:37565"/>
    </ligand>
</feature>
<accession>A0A2A7ATM0</accession>
<dbReference type="HAMAP" id="MF_01454">
    <property type="entry name" value="GTPase_Obg"/>
    <property type="match status" value="1"/>
</dbReference>
<evidence type="ECO:0000313" key="13">
    <source>
        <dbReference type="EMBL" id="PDX82378.1"/>
    </source>
</evidence>
<dbReference type="Pfam" id="PF01018">
    <property type="entry name" value="GTP1_OBG"/>
    <property type="match status" value="1"/>
</dbReference>
<protein>
    <recommendedName>
        <fullName evidence="9">GTPase Obg</fullName>
        <ecNumber evidence="9">3.6.5.-</ecNumber>
    </recommendedName>
    <alternativeName>
        <fullName evidence="9">GTP-binding protein Obg</fullName>
    </alternativeName>
</protein>
<feature type="binding site" evidence="9">
    <location>
        <begin position="216"/>
        <end position="219"/>
    </location>
    <ligand>
        <name>GTP</name>
        <dbReference type="ChEBI" id="CHEBI:37565"/>
    </ligand>
</feature>
<comment type="subcellular location">
    <subcellularLocation>
        <location evidence="9">Cytoplasm</location>
    </subcellularLocation>
</comment>
<comment type="caution">
    <text evidence="13">The sequence shown here is derived from an EMBL/GenBank/DDBJ whole genome shotgun (WGS) entry which is preliminary data.</text>
</comment>
<evidence type="ECO:0000256" key="3">
    <source>
        <dbReference type="ARBA" id="ARBA00022490"/>
    </source>
</evidence>
<dbReference type="Pfam" id="PF01926">
    <property type="entry name" value="MMR_HSR1"/>
    <property type="match status" value="1"/>
</dbReference>
<keyword evidence="6 9" id="KW-0378">Hydrolase</keyword>
<dbReference type="InterPro" id="IPR036726">
    <property type="entry name" value="GTP1_OBG_dom_sf"/>
</dbReference>
<dbReference type="InterPro" id="IPR027417">
    <property type="entry name" value="P-loop_NTPase"/>
</dbReference>
<dbReference type="Proteomes" id="UP000220005">
    <property type="component" value="Unassembled WGS sequence"/>
</dbReference>
<dbReference type="NCBIfam" id="NF008954">
    <property type="entry name" value="PRK12296.1"/>
    <property type="match status" value="1"/>
</dbReference>
<dbReference type="PANTHER" id="PTHR11702:SF31">
    <property type="entry name" value="MITOCHONDRIAL RIBOSOME-ASSOCIATED GTPASE 2"/>
    <property type="match status" value="1"/>
</dbReference>
<evidence type="ECO:0000259" key="12">
    <source>
        <dbReference type="PROSITE" id="PS51883"/>
    </source>
</evidence>
<evidence type="ECO:0000256" key="1">
    <source>
        <dbReference type="ARBA" id="ARBA00001946"/>
    </source>
</evidence>
<dbReference type="Gene3D" id="3.40.50.300">
    <property type="entry name" value="P-loop containing nucleotide triphosphate hydrolases"/>
    <property type="match status" value="1"/>
</dbReference>
<dbReference type="Gene3D" id="2.70.210.12">
    <property type="entry name" value="GTP1/OBG domain"/>
    <property type="match status" value="1"/>
</dbReference>
<dbReference type="RefSeq" id="WP_097838822.1">
    <property type="nucleotide sequence ID" value="NZ_NMTY01000004.1"/>
</dbReference>
<dbReference type="NCBIfam" id="TIGR02729">
    <property type="entry name" value="Obg_CgtA"/>
    <property type="match status" value="1"/>
</dbReference>
<dbReference type="SUPFAM" id="SSF52540">
    <property type="entry name" value="P-loop containing nucleoside triphosphate hydrolases"/>
    <property type="match status" value="1"/>
</dbReference>
<gene>
    <name evidence="9" type="primary">obg</name>
    <name evidence="13" type="ORF">CGS58_02585</name>
</gene>
<feature type="binding site" evidence="9">
    <location>
        <position position="176"/>
    </location>
    <ligand>
        <name>Mg(2+)</name>
        <dbReference type="ChEBI" id="CHEBI:18420"/>
    </ligand>
</feature>
<dbReference type="GO" id="GO:0005525">
    <property type="term" value="F:GTP binding"/>
    <property type="evidence" value="ECO:0007669"/>
    <property type="project" value="UniProtKB-UniRule"/>
</dbReference>
<keyword evidence="7 9" id="KW-0460">Magnesium</keyword>
<dbReference type="GO" id="GO:0003924">
    <property type="term" value="F:GTPase activity"/>
    <property type="evidence" value="ECO:0007669"/>
    <property type="project" value="UniProtKB-UniRule"/>
</dbReference>
<dbReference type="GO" id="GO:0000287">
    <property type="term" value="F:magnesium ion binding"/>
    <property type="evidence" value="ECO:0007669"/>
    <property type="project" value="InterPro"/>
</dbReference>
<dbReference type="AlphaFoldDB" id="A0A2A7ATM0"/>
<dbReference type="Gene3D" id="3.30.300.350">
    <property type="entry name" value="GTP-binding protein OBG, C-terminal domain"/>
    <property type="match status" value="1"/>
</dbReference>
<evidence type="ECO:0000256" key="7">
    <source>
        <dbReference type="ARBA" id="ARBA00022842"/>
    </source>
</evidence>
<dbReference type="PRINTS" id="PR00326">
    <property type="entry name" value="GTP1OBG"/>
</dbReference>
<dbReference type="InterPro" id="IPR045086">
    <property type="entry name" value="OBG_GTPase"/>
</dbReference>
<evidence type="ECO:0000256" key="8">
    <source>
        <dbReference type="ARBA" id="ARBA00023134"/>
    </source>
</evidence>
<dbReference type="CDD" id="cd01898">
    <property type="entry name" value="Obg"/>
    <property type="match status" value="1"/>
</dbReference>
<dbReference type="InterPro" id="IPR015349">
    <property type="entry name" value="OCT_dom"/>
</dbReference>
<dbReference type="InterPro" id="IPR036346">
    <property type="entry name" value="GTP-bd_prot_GTP1/OBG_C_sf"/>
</dbReference>
<dbReference type="NCBIfam" id="NF008956">
    <property type="entry name" value="PRK12299.1"/>
    <property type="match status" value="1"/>
</dbReference>
<dbReference type="PROSITE" id="PS51883">
    <property type="entry name" value="OBG"/>
    <property type="match status" value="1"/>
</dbReference>
<dbReference type="GO" id="GO:0042254">
    <property type="term" value="P:ribosome biogenesis"/>
    <property type="evidence" value="ECO:0007669"/>
    <property type="project" value="UniProtKB-UniRule"/>
</dbReference>
<evidence type="ECO:0000256" key="4">
    <source>
        <dbReference type="ARBA" id="ARBA00022723"/>
    </source>
</evidence>
<keyword evidence="3 9" id="KW-0963">Cytoplasm</keyword>
<evidence type="ECO:0000256" key="2">
    <source>
        <dbReference type="ARBA" id="ARBA00007699"/>
    </source>
</evidence>
<feature type="domain" description="Obg" evidence="12">
    <location>
        <begin position="5"/>
        <end position="162"/>
    </location>
</feature>
<dbReference type="InterPro" id="IPR014100">
    <property type="entry name" value="GTP-bd_Obg/CgtA"/>
</dbReference>
<reference evidence="13 14" key="1">
    <citation type="journal article" date="2017" name="Front. Microbiol.">
        <title>New Insights into the Diversity of the Genus Faecalibacterium.</title>
        <authorList>
            <person name="Benevides L."/>
            <person name="Burman S."/>
            <person name="Martin R."/>
            <person name="Robert V."/>
            <person name="Thomas M."/>
            <person name="Miquel S."/>
            <person name="Chain F."/>
            <person name="Sokol H."/>
            <person name="Bermudez-Humaran L.G."/>
            <person name="Morrison M."/>
            <person name="Langella P."/>
            <person name="Azevedo V.A."/>
            <person name="Chatel J.M."/>
            <person name="Soares S."/>
        </authorList>
    </citation>
    <scope>NUCLEOTIDE SEQUENCE [LARGE SCALE GENOMIC DNA]</scope>
    <source>
        <strain evidence="13 14">CNCM I 4575</strain>
    </source>
</reference>
<feature type="binding site" evidence="9">
    <location>
        <begin position="169"/>
        <end position="176"/>
    </location>
    <ligand>
        <name>GTP</name>
        <dbReference type="ChEBI" id="CHEBI:37565"/>
    </ligand>
</feature>
<feature type="domain" description="OCT" evidence="11">
    <location>
        <begin position="349"/>
        <end position="427"/>
    </location>
</feature>
<keyword evidence="4 9" id="KW-0479">Metal-binding</keyword>
<dbReference type="NCBIfam" id="NF008955">
    <property type="entry name" value="PRK12297.1"/>
    <property type="match status" value="1"/>
</dbReference>
<feature type="domain" description="OBG-type G" evidence="10">
    <location>
        <begin position="163"/>
        <end position="333"/>
    </location>
</feature>
<evidence type="ECO:0000313" key="14">
    <source>
        <dbReference type="Proteomes" id="UP000220005"/>
    </source>
</evidence>
<feature type="binding site" evidence="9">
    <location>
        <begin position="286"/>
        <end position="289"/>
    </location>
    <ligand>
        <name>GTP</name>
        <dbReference type="ChEBI" id="CHEBI:37565"/>
    </ligand>
</feature>
<comment type="subunit">
    <text evidence="9">Monomer.</text>
</comment>
<feature type="binding site" evidence="9">
    <location>
        <begin position="314"/>
        <end position="316"/>
    </location>
    <ligand>
        <name>GTP</name>
        <dbReference type="ChEBI" id="CHEBI:37565"/>
    </ligand>
</feature>
<dbReference type="PROSITE" id="PS00905">
    <property type="entry name" value="GTP1_OBG"/>
    <property type="match status" value="1"/>
</dbReference>
<dbReference type="InterPro" id="IPR006073">
    <property type="entry name" value="GTP-bd"/>
</dbReference>
<evidence type="ECO:0000256" key="9">
    <source>
        <dbReference type="HAMAP-Rule" id="MF_01454"/>
    </source>
</evidence>
<dbReference type="Pfam" id="PF09269">
    <property type="entry name" value="DUF1967"/>
    <property type="match status" value="1"/>
</dbReference>
<dbReference type="NCBIfam" id="TIGR03595">
    <property type="entry name" value="Obg_CgtA_exten"/>
    <property type="match status" value="1"/>
</dbReference>
<sequence>MAAQTNFIDIATIWLHAGKGGDGAVSFHREKFVAAGGPDGGDGGRGGDIIFVVDDHLTTLMDFRYKRKYTADEGGKGGASLCHGKNAENLVIKVPLGTVIKDAESGLVIADLSDHTPVTVAKGGRGGYGNAHFATPTRQIPKFAKPGMPGEDIQVTLELKLIADVGLIGFPNVGKSTLISTISAAKPKIANYHFTTLVPTLGVVSVGEGASFVCADIPGLIEGASEGIGLGHDFLRHVERCRLLLHVVDVSGSECRDPIEDFEKINEELAKFSPALAERPQIVVGNKCDLATEEQIESFKNYIEGKGLTFVPISAATMQGVRELPGLVYNRLKDIPAIPVFAPEYKKPEPKANDRAFTIKRMEAHVWSVEAPWLEYILAGSNVDDYESLQFFQRQLDESGILTALVDKGVQENDTILIGDYQFDYIF</sequence>
<feature type="binding site" evidence="9">
    <location>
        <position position="196"/>
    </location>
    <ligand>
        <name>Mg(2+)</name>
        <dbReference type="ChEBI" id="CHEBI:18420"/>
    </ligand>
</feature>
<dbReference type="GO" id="GO:0005737">
    <property type="term" value="C:cytoplasm"/>
    <property type="evidence" value="ECO:0007669"/>
    <property type="project" value="UniProtKB-SubCell"/>
</dbReference>
<dbReference type="EC" id="3.6.5.-" evidence="9"/>
<dbReference type="PROSITE" id="PS51881">
    <property type="entry name" value="OCT"/>
    <property type="match status" value="1"/>
</dbReference>
<evidence type="ECO:0000259" key="11">
    <source>
        <dbReference type="PROSITE" id="PS51881"/>
    </source>
</evidence>
<comment type="cofactor">
    <cofactor evidence="1 9">
        <name>Mg(2+)</name>
        <dbReference type="ChEBI" id="CHEBI:18420"/>
    </cofactor>
</comment>
<organism evidence="13 14">
    <name type="scientific">Faecalibacterium prausnitzii</name>
    <dbReference type="NCBI Taxonomy" id="853"/>
    <lineage>
        <taxon>Bacteria</taxon>
        <taxon>Bacillati</taxon>
        <taxon>Bacillota</taxon>
        <taxon>Clostridia</taxon>
        <taxon>Eubacteriales</taxon>
        <taxon>Oscillospiraceae</taxon>
        <taxon>Faecalibacterium</taxon>
    </lineage>
</organism>
<evidence type="ECO:0000256" key="6">
    <source>
        <dbReference type="ARBA" id="ARBA00022801"/>
    </source>
</evidence>